<keyword evidence="2" id="KW-1185">Reference proteome</keyword>
<dbReference type="OrthoDB" id="987765at2759"/>
<evidence type="ECO:0000313" key="1">
    <source>
        <dbReference type="EMBL" id="KAH1039447.1"/>
    </source>
</evidence>
<proteinExistence type="predicted"/>
<sequence length="174" mass="20038">MSTSNMIEASSRIKELEYYPQLNDRTCHLPITSIVKETCFRLAELFPKRAASYVGQLQGGHVCCSIVLKQINNGKARVDCMVAVCHLCNDLWFRVMEFDRLDQGIARGVYRVHLRNKTCNCGIFDALHFPYVHAIVGCMNYCLDPMSFVNEVYKLENLYNVWRHVLPLVPDECK</sequence>
<evidence type="ECO:0000313" key="2">
    <source>
        <dbReference type="Proteomes" id="UP000828251"/>
    </source>
</evidence>
<dbReference type="EMBL" id="JAIQCV010000012">
    <property type="protein sequence ID" value="KAH1039447.1"/>
    <property type="molecule type" value="Genomic_DNA"/>
</dbReference>
<reference evidence="1 2" key="1">
    <citation type="journal article" date="2021" name="Plant Biotechnol. J.">
        <title>Multi-omics assisted identification of the key and species-specific regulatory components of drought-tolerant mechanisms in Gossypium stocksii.</title>
        <authorList>
            <person name="Yu D."/>
            <person name="Ke L."/>
            <person name="Zhang D."/>
            <person name="Wu Y."/>
            <person name="Sun Y."/>
            <person name="Mei J."/>
            <person name="Sun J."/>
            <person name="Sun Y."/>
        </authorList>
    </citation>
    <scope>NUCLEOTIDE SEQUENCE [LARGE SCALE GENOMIC DNA]</scope>
    <source>
        <strain evidence="2">cv. E1</strain>
        <tissue evidence="1">Leaf</tissue>
    </source>
</reference>
<dbReference type="AlphaFoldDB" id="A0A9D3ZJ21"/>
<protein>
    <submittedName>
        <fullName evidence="1">Uncharacterized protein</fullName>
    </submittedName>
</protein>
<accession>A0A9D3ZJ21</accession>
<dbReference type="Proteomes" id="UP000828251">
    <property type="component" value="Unassembled WGS sequence"/>
</dbReference>
<organism evidence="1 2">
    <name type="scientific">Gossypium stocksii</name>
    <dbReference type="NCBI Taxonomy" id="47602"/>
    <lineage>
        <taxon>Eukaryota</taxon>
        <taxon>Viridiplantae</taxon>
        <taxon>Streptophyta</taxon>
        <taxon>Embryophyta</taxon>
        <taxon>Tracheophyta</taxon>
        <taxon>Spermatophyta</taxon>
        <taxon>Magnoliopsida</taxon>
        <taxon>eudicotyledons</taxon>
        <taxon>Gunneridae</taxon>
        <taxon>Pentapetalae</taxon>
        <taxon>rosids</taxon>
        <taxon>malvids</taxon>
        <taxon>Malvales</taxon>
        <taxon>Malvaceae</taxon>
        <taxon>Malvoideae</taxon>
        <taxon>Gossypium</taxon>
    </lineage>
</organism>
<name>A0A9D3ZJ21_9ROSI</name>
<gene>
    <name evidence="1" type="ORF">J1N35_041190</name>
</gene>
<comment type="caution">
    <text evidence="1">The sequence shown here is derived from an EMBL/GenBank/DDBJ whole genome shotgun (WGS) entry which is preliminary data.</text>
</comment>